<dbReference type="InterPro" id="IPR013830">
    <property type="entry name" value="SGNH_hydro"/>
</dbReference>
<dbReference type="CDD" id="cd00229">
    <property type="entry name" value="SGNH_hydrolase"/>
    <property type="match status" value="1"/>
</dbReference>
<dbReference type="Ensembl" id="ENSLBET00000000741.1">
    <property type="protein sequence ID" value="ENSLBEP00000000687.1"/>
    <property type="gene ID" value="ENSLBEG00000000567.1"/>
</dbReference>
<dbReference type="GeneTree" id="ENSGT01140000282613"/>
<accession>A0A3Q3E0Z0</accession>
<keyword evidence="3" id="KW-1185">Reference proteome</keyword>
<dbReference type="Pfam" id="PF13472">
    <property type="entry name" value="Lipase_GDSL_2"/>
    <property type="match status" value="1"/>
</dbReference>
<dbReference type="STRING" id="56723.ENSLBEP00000000687"/>
<name>A0A3Q3E0Z0_9LABR</name>
<evidence type="ECO:0000313" key="2">
    <source>
        <dbReference type="Ensembl" id="ENSLBEP00000000687.1"/>
    </source>
</evidence>
<proteinExistence type="predicted"/>
<dbReference type="Gene3D" id="3.40.50.12700">
    <property type="match status" value="1"/>
</dbReference>
<dbReference type="Proteomes" id="UP000261660">
    <property type="component" value="Unplaced"/>
</dbReference>
<evidence type="ECO:0000259" key="1">
    <source>
        <dbReference type="Pfam" id="PF13472"/>
    </source>
</evidence>
<evidence type="ECO:0000313" key="3">
    <source>
        <dbReference type="Proteomes" id="UP000261660"/>
    </source>
</evidence>
<organism evidence="2 3">
    <name type="scientific">Labrus bergylta</name>
    <name type="common">ballan wrasse</name>
    <dbReference type="NCBI Taxonomy" id="56723"/>
    <lineage>
        <taxon>Eukaryota</taxon>
        <taxon>Metazoa</taxon>
        <taxon>Chordata</taxon>
        <taxon>Craniata</taxon>
        <taxon>Vertebrata</taxon>
        <taxon>Euteleostomi</taxon>
        <taxon>Actinopterygii</taxon>
        <taxon>Neopterygii</taxon>
        <taxon>Teleostei</taxon>
        <taxon>Neoteleostei</taxon>
        <taxon>Acanthomorphata</taxon>
        <taxon>Eupercaria</taxon>
        <taxon>Labriformes</taxon>
        <taxon>Labridae</taxon>
        <taxon>Labrus</taxon>
    </lineage>
</organism>
<dbReference type="SUPFAM" id="SSF52266">
    <property type="entry name" value="SGNH hydrolase"/>
    <property type="match status" value="1"/>
</dbReference>
<feature type="domain" description="SGNH hydrolase-type esterase" evidence="1">
    <location>
        <begin position="17"/>
        <end position="139"/>
    </location>
</feature>
<dbReference type="Gene3D" id="3.40.50.12690">
    <property type="match status" value="1"/>
</dbReference>
<dbReference type="AlphaFoldDB" id="A0A3Q3E0Z0"/>
<dbReference type="InParanoid" id="A0A3Q3E0Z0"/>
<sequence length="155" mass="17235">MVNVRFFNATTHCLPGAAVPVVLDKLLSLLPSLAVSIKRVVVHVGTNDSSRRQSECTKKDFNLLFNVLKNCGKSVFISGPIPTFDRGPERFSRILSLHTWLQHACKSHNLDFIDNFNLFWNHATLFKSDGIHPNPLGSQMLSANIQHAVQSSTPV</sequence>
<reference evidence="2" key="1">
    <citation type="submission" date="2025-08" db="UniProtKB">
        <authorList>
            <consortium name="Ensembl"/>
        </authorList>
    </citation>
    <scope>IDENTIFICATION</scope>
</reference>
<reference evidence="2" key="2">
    <citation type="submission" date="2025-09" db="UniProtKB">
        <authorList>
            <consortium name="Ensembl"/>
        </authorList>
    </citation>
    <scope>IDENTIFICATION</scope>
</reference>
<protein>
    <recommendedName>
        <fullName evidence="1">SGNH hydrolase-type esterase domain-containing protein</fullName>
    </recommendedName>
</protein>